<feature type="signal peptide" evidence="2">
    <location>
        <begin position="1"/>
        <end position="15"/>
    </location>
</feature>
<comment type="caution">
    <text evidence="3">The sequence shown here is derived from an EMBL/GenBank/DDBJ whole genome shotgun (WGS) entry which is preliminary data.</text>
</comment>
<dbReference type="OrthoDB" id="443657at2759"/>
<evidence type="ECO:0000313" key="3">
    <source>
        <dbReference type="EMBL" id="KAF4673088.1"/>
    </source>
</evidence>
<feature type="compositionally biased region" description="Polar residues" evidence="1">
    <location>
        <begin position="76"/>
        <end position="90"/>
    </location>
</feature>
<feature type="region of interest" description="Disordered" evidence="1">
    <location>
        <begin position="72"/>
        <end position="107"/>
    </location>
</feature>
<dbReference type="Proteomes" id="UP000591131">
    <property type="component" value="Unassembled WGS sequence"/>
</dbReference>
<evidence type="ECO:0000256" key="1">
    <source>
        <dbReference type="SAM" id="MobiDB-lite"/>
    </source>
</evidence>
<dbReference type="AlphaFoldDB" id="A0A7J6MNB8"/>
<proteinExistence type="predicted"/>
<sequence length="107" mass="11232">MRSFIFAILASVAVATEDPCTEMCSYINGCADSKYGSYCKSWLTNPICFGLAKMSDGSICFQPTDPQCNGEPIACDTTSTPEATTSEGPVSTSWTTTEAAETSTTGA</sequence>
<accession>A0A7J6MNB8</accession>
<dbReference type="EMBL" id="JAAPAO010000091">
    <property type="protein sequence ID" value="KAF4673088.1"/>
    <property type="molecule type" value="Genomic_DNA"/>
</dbReference>
<evidence type="ECO:0000313" key="4">
    <source>
        <dbReference type="Proteomes" id="UP000591131"/>
    </source>
</evidence>
<name>A0A7J6MNB8_PERCH</name>
<organism evidence="3 4">
    <name type="scientific">Perkinsus chesapeaki</name>
    <name type="common">Clam parasite</name>
    <name type="synonym">Perkinsus andrewsi</name>
    <dbReference type="NCBI Taxonomy" id="330153"/>
    <lineage>
        <taxon>Eukaryota</taxon>
        <taxon>Sar</taxon>
        <taxon>Alveolata</taxon>
        <taxon>Perkinsozoa</taxon>
        <taxon>Perkinsea</taxon>
        <taxon>Perkinsida</taxon>
        <taxon>Perkinsidae</taxon>
        <taxon>Perkinsus</taxon>
    </lineage>
</organism>
<protein>
    <submittedName>
        <fullName evidence="3">Uncharacterized protein</fullName>
    </submittedName>
</protein>
<feature type="chain" id="PRO_5029709902" evidence="2">
    <location>
        <begin position="16"/>
        <end position="107"/>
    </location>
</feature>
<keyword evidence="2" id="KW-0732">Signal</keyword>
<gene>
    <name evidence="3" type="ORF">FOL47_011028</name>
</gene>
<feature type="non-terminal residue" evidence="3">
    <location>
        <position position="107"/>
    </location>
</feature>
<reference evidence="3 4" key="1">
    <citation type="submission" date="2020-04" db="EMBL/GenBank/DDBJ databases">
        <title>Perkinsus chesapeaki whole genome sequence.</title>
        <authorList>
            <person name="Bogema D.R."/>
        </authorList>
    </citation>
    <scope>NUCLEOTIDE SEQUENCE [LARGE SCALE GENOMIC DNA]</scope>
    <source>
        <strain evidence="3">ATCC PRA-425</strain>
    </source>
</reference>
<evidence type="ECO:0000256" key="2">
    <source>
        <dbReference type="SAM" id="SignalP"/>
    </source>
</evidence>
<keyword evidence="4" id="KW-1185">Reference proteome</keyword>
<feature type="compositionally biased region" description="Low complexity" evidence="1">
    <location>
        <begin position="91"/>
        <end position="107"/>
    </location>
</feature>